<dbReference type="STRING" id="1404245.CGLY_01055"/>
<dbReference type="GO" id="GO:0016787">
    <property type="term" value="F:hydrolase activity"/>
    <property type="evidence" value="ECO:0007669"/>
    <property type="project" value="UniProtKB-KW"/>
</dbReference>
<dbReference type="Proteomes" id="UP000023703">
    <property type="component" value="Chromosome"/>
</dbReference>
<sequence>MHQGPHTLRTTVADRWTVTTTTGDLRGHAVNHGVAFRGVPYAEPPLGARRFRRAVPKTPWEGTLLADRPGDYCSQWRDARHGWIGSEDCLWLNVVVPRSGTTPGTGGVIDEEANRPVVVYLHGGSNIHGSAREPLLSGEYFAAATDAVYVAVNYRVGVLGQLALGHADSLDTDRYETNAGLSDIITAIEWVHANARCFGGDPSRITVMGESSGGAMVTALSASPRMDGLIAGFIAQSPAGAMVHSPDQARHLGNTALDIFSERPDANPLSAPHQDLAWLTEKLNAASWGTAGIAGAFAPVIDDLLPQHPLEPAAQLDVPLLIGTNLDEYVLMRWNRVSRRALQGQTQGFASLIDGDRAPDILSRFYSDGRRRGDAGRFIGDALFTAPSMRLADQHPSGRAWMYRLDLSTPSLNVSGIGATHALDLPILFGRYDSGRGPGALALGGRDRMAATTTVMQQRWRRFIHRGDPGWTPYRDGFATQIFDAGEQTVADPVPELREAWSQVRLTG</sequence>
<dbReference type="InterPro" id="IPR002018">
    <property type="entry name" value="CarbesteraseB"/>
</dbReference>
<dbReference type="SUPFAM" id="SSF53474">
    <property type="entry name" value="alpha/beta-Hydrolases"/>
    <property type="match status" value="1"/>
</dbReference>
<gene>
    <name evidence="5" type="primary">lipT</name>
    <name evidence="5" type="ORF">CGLY_01055</name>
</gene>
<dbReference type="Pfam" id="PF00135">
    <property type="entry name" value="COesterase"/>
    <property type="match status" value="1"/>
</dbReference>
<accession>X5DMY5</accession>
<organism evidence="5 6">
    <name type="scientific">Corynebacterium glyciniphilum AJ 3170</name>
    <dbReference type="NCBI Taxonomy" id="1404245"/>
    <lineage>
        <taxon>Bacteria</taxon>
        <taxon>Bacillati</taxon>
        <taxon>Actinomycetota</taxon>
        <taxon>Actinomycetes</taxon>
        <taxon>Mycobacteriales</taxon>
        <taxon>Corynebacteriaceae</taxon>
        <taxon>Corynebacterium</taxon>
    </lineage>
</organism>
<dbReference type="OrthoDB" id="3199405at2"/>
<evidence type="ECO:0000313" key="6">
    <source>
        <dbReference type="Proteomes" id="UP000023703"/>
    </source>
</evidence>
<dbReference type="EC" id="3.1.1.-" evidence="3"/>
<evidence type="ECO:0000313" key="5">
    <source>
        <dbReference type="EMBL" id="AHW62659.1"/>
    </source>
</evidence>
<dbReference type="PANTHER" id="PTHR11559">
    <property type="entry name" value="CARBOXYLESTERASE"/>
    <property type="match status" value="1"/>
</dbReference>
<dbReference type="Gene3D" id="3.40.50.1820">
    <property type="entry name" value="alpha/beta hydrolase"/>
    <property type="match status" value="1"/>
</dbReference>
<evidence type="ECO:0000256" key="3">
    <source>
        <dbReference type="RuleBase" id="RU361235"/>
    </source>
</evidence>
<evidence type="ECO:0000256" key="1">
    <source>
        <dbReference type="ARBA" id="ARBA00005964"/>
    </source>
</evidence>
<dbReference type="InterPro" id="IPR019826">
    <property type="entry name" value="Carboxylesterase_B_AS"/>
</dbReference>
<dbReference type="ESTHER" id="9cory-x5dmy5">
    <property type="family name" value="Carb_B_Bacteria"/>
</dbReference>
<dbReference type="HOGENOM" id="CLU_006586_16_0_11"/>
<dbReference type="KEGG" id="cgy:CGLY_01055"/>
<feature type="domain" description="Carboxylesterase type B" evidence="4">
    <location>
        <begin position="17"/>
        <end position="469"/>
    </location>
</feature>
<reference evidence="5 6" key="1">
    <citation type="journal article" date="2015" name="Int. J. Syst. Evol. Microbiol.">
        <title>Revisiting Corynebacterium glyciniphilum (ex Kubota et al., 1972) sp. nov., nom. rev., isolated from putrefied banana.</title>
        <authorList>
            <person name="Al-Dilaimi A."/>
            <person name="Bednarz H."/>
            <person name="Lomker A."/>
            <person name="Niehaus K."/>
            <person name="Kalinowski J."/>
            <person name="Ruckert C."/>
        </authorList>
    </citation>
    <scope>NUCLEOTIDE SEQUENCE [LARGE SCALE GENOMIC DNA]</scope>
    <source>
        <strain evidence="5">AJ 3170</strain>
    </source>
</reference>
<keyword evidence="6" id="KW-1185">Reference proteome</keyword>
<dbReference type="AlphaFoldDB" id="X5DMY5"/>
<comment type="similarity">
    <text evidence="1 3">Belongs to the type-B carboxylesterase/lipase family.</text>
</comment>
<protein>
    <recommendedName>
        <fullName evidence="3">Carboxylic ester hydrolase</fullName>
        <ecNumber evidence="3">3.1.1.-</ecNumber>
    </recommendedName>
</protein>
<dbReference type="PROSITE" id="PS00122">
    <property type="entry name" value="CARBOXYLESTERASE_B_1"/>
    <property type="match status" value="1"/>
</dbReference>
<dbReference type="eggNOG" id="COG2272">
    <property type="taxonomic scope" value="Bacteria"/>
</dbReference>
<proteinExistence type="inferred from homology"/>
<dbReference type="InterPro" id="IPR050309">
    <property type="entry name" value="Type-B_Carboxylest/Lipase"/>
</dbReference>
<dbReference type="InterPro" id="IPR029058">
    <property type="entry name" value="AB_hydrolase_fold"/>
</dbReference>
<evidence type="ECO:0000259" key="4">
    <source>
        <dbReference type="Pfam" id="PF00135"/>
    </source>
</evidence>
<dbReference type="RefSeq" id="WP_038545339.1">
    <property type="nucleotide sequence ID" value="NZ_CP006842.1"/>
</dbReference>
<name>X5DMY5_9CORY</name>
<dbReference type="EMBL" id="CP006842">
    <property type="protein sequence ID" value="AHW62659.1"/>
    <property type="molecule type" value="Genomic_DNA"/>
</dbReference>
<keyword evidence="2 3" id="KW-0378">Hydrolase</keyword>
<evidence type="ECO:0000256" key="2">
    <source>
        <dbReference type="ARBA" id="ARBA00022801"/>
    </source>
</evidence>